<evidence type="ECO:0000256" key="6">
    <source>
        <dbReference type="ARBA" id="ARBA00023136"/>
    </source>
</evidence>
<feature type="transmembrane region" description="Helical" evidence="7">
    <location>
        <begin position="253"/>
        <end position="272"/>
    </location>
</feature>
<dbReference type="OrthoDB" id="5430053at2"/>
<dbReference type="PANTHER" id="PTHR32322:SF2">
    <property type="entry name" value="EAMA DOMAIN-CONTAINING PROTEIN"/>
    <property type="match status" value="1"/>
</dbReference>
<feature type="transmembrane region" description="Helical" evidence="7">
    <location>
        <begin position="59"/>
        <end position="78"/>
    </location>
</feature>
<dbReference type="eggNOG" id="COG0697">
    <property type="taxonomic scope" value="Bacteria"/>
</dbReference>
<dbReference type="Pfam" id="PF00892">
    <property type="entry name" value="EamA"/>
    <property type="match status" value="2"/>
</dbReference>
<dbReference type="HOGENOM" id="CLU_033863_2_2_6"/>
<dbReference type="Proteomes" id="UP000029986">
    <property type="component" value="Chromosome"/>
</dbReference>
<dbReference type="InterPro" id="IPR000620">
    <property type="entry name" value="EamA_dom"/>
</dbReference>
<dbReference type="RefSeq" id="WP_025801362.1">
    <property type="nucleotide sequence ID" value="NZ_CP009706.1"/>
</dbReference>
<reference evidence="9 10" key="1">
    <citation type="journal article" date="2014" name="Gut Pathog.">
        <title>Gene clusters of Hafnia alvei strain FB1 important in survival and pathogenesis: a draft genome perspective.</title>
        <authorList>
            <person name="Tan J.Y."/>
            <person name="Yin W.F."/>
            <person name="Chan K.G."/>
        </authorList>
    </citation>
    <scope>NUCLEOTIDE SEQUENCE [LARGE SCALE GENOMIC DNA]</scope>
    <source>
        <strain evidence="9 10">FB1</strain>
    </source>
</reference>
<keyword evidence="10" id="KW-1185">Reference proteome</keyword>
<feature type="transmembrane region" description="Helical" evidence="7">
    <location>
        <begin position="84"/>
        <end position="103"/>
    </location>
</feature>
<dbReference type="Gene3D" id="1.10.3730.20">
    <property type="match status" value="1"/>
</dbReference>
<sequence length="279" mass="30445">MNILIAFMVPLLWGSTYAVVGYFLQDISPVWIAVFRALPAGILLLLIHPAKSPLKWSRMFAISICNISLFFVLLFIAAHRLPGSVAGTLGATLPLMVLLLQWIQEGKKPALSKLGLAVLGLIGVMLLLNPSANLDIIGVAAALLGTLLMAQTSLWISRWPTNDQLGLAAWQLFLGGIILLPFAFMFAGMPALPTPKTWVGLTWLVVCNTAFAYWCWTRSVTLLGPHTMSMISLFNPVTAVLLGFVFLSERLSVVQWSGIILIFLSILLMKTIKAKPAMT</sequence>
<evidence type="ECO:0000256" key="1">
    <source>
        <dbReference type="ARBA" id="ARBA00004651"/>
    </source>
</evidence>
<feature type="transmembrane region" description="Helical" evidence="7">
    <location>
        <begin position="134"/>
        <end position="156"/>
    </location>
</feature>
<evidence type="ECO:0000256" key="2">
    <source>
        <dbReference type="ARBA" id="ARBA00007362"/>
    </source>
</evidence>
<dbReference type="AlphaFoldDB" id="A0A097R2C9"/>
<comment type="similarity">
    <text evidence="2">Belongs to the EamA transporter family.</text>
</comment>
<organism evidence="9 10">
    <name type="scientific">Hafnia alvei FB1</name>
    <dbReference type="NCBI Taxonomy" id="1453496"/>
    <lineage>
        <taxon>Bacteria</taxon>
        <taxon>Pseudomonadati</taxon>
        <taxon>Pseudomonadota</taxon>
        <taxon>Gammaproteobacteria</taxon>
        <taxon>Enterobacterales</taxon>
        <taxon>Hafniaceae</taxon>
        <taxon>Hafnia</taxon>
    </lineage>
</organism>
<comment type="subcellular location">
    <subcellularLocation>
        <location evidence="1">Cell membrane</location>
        <topology evidence="1">Multi-pass membrane protein</topology>
    </subcellularLocation>
</comment>
<evidence type="ECO:0000256" key="4">
    <source>
        <dbReference type="ARBA" id="ARBA00022692"/>
    </source>
</evidence>
<feature type="transmembrane region" description="Helical" evidence="7">
    <location>
        <begin position="168"/>
        <end position="192"/>
    </location>
</feature>
<dbReference type="EMBL" id="CP009706">
    <property type="protein sequence ID" value="AIU72876.1"/>
    <property type="molecule type" value="Genomic_DNA"/>
</dbReference>
<dbReference type="PANTHER" id="PTHR32322">
    <property type="entry name" value="INNER MEMBRANE TRANSPORTER"/>
    <property type="match status" value="1"/>
</dbReference>
<evidence type="ECO:0000256" key="3">
    <source>
        <dbReference type="ARBA" id="ARBA00022475"/>
    </source>
</evidence>
<keyword evidence="6 7" id="KW-0472">Membrane</keyword>
<keyword evidence="5 7" id="KW-1133">Transmembrane helix</keyword>
<feature type="transmembrane region" description="Helical" evidence="7">
    <location>
        <begin position="198"/>
        <end position="216"/>
    </location>
</feature>
<evidence type="ECO:0000256" key="5">
    <source>
        <dbReference type="ARBA" id="ARBA00022989"/>
    </source>
</evidence>
<dbReference type="PATRIC" id="fig|1453496.5.peg.2245"/>
<accession>A0A097R2C9</accession>
<dbReference type="InterPro" id="IPR037185">
    <property type="entry name" value="EmrE-like"/>
</dbReference>
<feature type="transmembrane region" description="Helical" evidence="7">
    <location>
        <begin position="28"/>
        <end position="47"/>
    </location>
</feature>
<keyword evidence="4 7" id="KW-0812">Transmembrane</keyword>
<dbReference type="InterPro" id="IPR050638">
    <property type="entry name" value="AA-Vitamin_Transporters"/>
</dbReference>
<protein>
    <submittedName>
        <fullName evidence="9">Membrane protein</fullName>
    </submittedName>
</protein>
<evidence type="ECO:0000313" key="10">
    <source>
        <dbReference type="Proteomes" id="UP000029986"/>
    </source>
</evidence>
<gene>
    <name evidence="9" type="ORF">AT03_11135</name>
</gene>
<proteinExistence type="inferred from homology"/>
<evidence type="ECO:0000313" key="9">
    <source>
        <dbReference type="EMBL" id="AIU72876.1"/>
    </source>
</evidence>
<feature type="domain" description="EamA" evidence="8">
    <location>
        <begin position="3"/>
        <end position="128"/>
    </location>
</feature>
<feature type="transmembrane region" description="Helical" evidence="7">
    <location>
        <begin position="228"/>
        <end position="247"/>
    </location>
</feature>
<dbReference type="GO" id="GO:0016020">
    <property type="term" value="C:membrane"/>
    <property type="evidence" value="ECO:0007669"/>
    <property type="project" value="UniProtKB-SubCell"/>
</dbReference>
<dbReference type="SUPFAM" id="SSF103481">
    <property type="entry name" value="Multidrug resistance efflux transporter EmrE"/>
    <property type="match status" value="2"/>
</dbReference>
<evidence type="ECO:0000256" key="7">
    <source>
        <dbReference type="SAM" id="Phobius"/>
    </source>
</evidence>
<keyword evidence="3" id="KW-1003">Cell membrane</keyword>
<dbReference type="KEGG" id="hav:AT03_11135"/>
<feature type="domain" description="EamA" evidence="8">
    <location>
        <begin position="137"/>
        <end position="269"/>
    </location>
</feature>
<name>A0A097R2C9_HAFAL</name>
<evidence type="ECO:0000259" key="8">
    <source>
        <dbReference type="Pfam" id="PF00892"/>
    </source>
</evidence>
<feature type="transmembrane region" description="Helical" evidence="7">
    <location>
        <begin position="110"/>
        <end position="128"/>
    </location>
</feature>